<keyword evidence="2" id="KW-1185">Reference proteome</keyword>
<organism evidence="1 2">
    <name type="scientific">Polyplosphaeria fusca</name>
    <dbReference type="NCBI Taxonomy" id="682080"/>
    <lineage>
        <taxon>Eukaryota</taxon>
        <taxon>Fungi</taxon>
        <taxon>Dikarya</taxon>
        <taxon>Ascomycota</taxon>
        <taxon>Pezizomycotina</taxon>
        <taxon>Dothideomycetes</taxon>
        <taxon>Pleosporomycetidae</taxon>
        <taxon>Pleosporales</taxon>
        <taxon>Tetraplosphaeriaceae</taxon>
        <taxon>Polyplosphaeria</taxon>
    </lineage>
</organism>
<name>A0A9P4R5V6_9PLEO</name>
<dbReference type="EMBL" id="ML996103">
    <property type="protein sequence ID" value="KAF2739682.1"/>
    <property type="molecule type" value="Genomic_DNA"/>
</dbReference>
<dbReference type="Proteomes" id="UP000799444">
    <property type="component" value="Unassembled WGS sequence"/>
</dbReference>
<gene>
    <name evidence="1" type="ORF">EJ04DRAFT_286713</name>
</gene>
<proteinExistence type="predicted"/>
<evidence type="ECO:0000313" key="1">
    <source>
        <dbReference type="EMBL" id="KAF2739682.1"/>
    </source>
</evidence>
<accession>A0A9P4R5V6</accession>
<dbReference type="AlphaFoldDB" id="A0A9P4R5V6"/>
<evidence type="ECO:0000313" key="2">
    <source>
        <dbReference type="Proteomes" id="UP000799444"/>
    </source>
</evidence>
<comment type="caution">
    <text evidence="1">The sequence shown here is derived from an EMBL/GenBank/DDBJ whole genome shotgun (WGS) entry which is preliminary data.</text>
</comment>
<sequence length="120" mass="13134">MKASCWLASPLLPDVCAGRRTRPLPLEHDGQKTSWRHAIIDRPGCARLLQHVCRHSRLCRQLGVVPCPCPALVLLVVCPGPCLLLTNGLVCHFNHQTACDSIPGSLIIRHLQHHNVAGCS</sequence>
<reference evidence="1" key="1">
    <citation type="journal article" date="2020" name="Stud. Mycol.">
        <title>101 Dothideomycetes genomes: a test case for predicting lifestyles and emergence of pathogens.</title>
        <authorList>
            <person name="Haridas S."/>
            <person name="Albert R."/>
            <person name="Binder M."/>
            <person name="Bloem J."/>
            <person name="Labutti K."/>
            <person name="Salamov A."/>
            <person name="Andreopoulos B."/>
            <person name="Baker S."/>
            <person name="Barry K."/>
            <person name="Bills G."/>
            <person name="Bluhm B."/>
            <person name="Cannon C."/>
            <person name="Castanera R."/>
            <person name="Culley D."/>
            <person name="Daum C."/>
            <person name="Ezra D."/>
            <person name="Gonzalez J."/>
            <person name="Henrissat B."/>
            <person name="Kuo A."/>
            <person name="Liang C."/>
            <person name="Lipzen A."/>
            <person name="Lutzoni F."/>
            <person name="Magnuson J."/>
            <person name="Mondo S."/>
            <person name="Nolan M."/>
            <person name="Ohm R."/>
            <person name="Pangilinan J."/>
            <person name="Park H.-J."/>
            <person name="Ramirez L."/>
            <person name="Alfaro M."/>
            <person name="Sun H."/>
            <person name="Tritt A."/>
            <person name="Yoshinaga Y."/>
            <person name="Zwiers L.-H."/>
            <person name="Turgeon B."/>
            <person name="Goodwin S."/>
            <person name="Spatafora J."/>
            <person name="Crous P."/>
            <person name="Grigoriev I."/>
        </authorList>
    </citation>
    <scope>NUCLEOTIDE SEQUENCE</scope>
    <source>
        <strain evidence="1">CBS 125425</strain>
    </source>
</reference>
<protein>
    <submittedName>
        <fullName evidence="1">Uncharacterized protein</fullName>
    </submittedName>
</protein>